<dbReference type="GO" id="GO:0006952">
    <property type="term" value="P:defense response"/>
    <property type="evidence" value="ECO:0007669"/>
    <property type="project" value="InterPro"/>
</dbReference>
<dbReference type="GO" id="GO:0007165">
    <property type="term" value="P:signal transduction"/>
    <property type="evidence" value="ECO:0007669"/>
    <property type="project" value="InterPro"/>
</dbReference>
<dbReference type="InterPro" id="IPR044974">
    <property type="entry name" value="Disease_R_plants"/>
</dbReference>
<dbReference type="GO" id="GO:0061809">
    <property type="term" value="F:NAD+ nucleosidase activity, cyclic ADP-ribose generating"/>
    <property type="evidence" value="ECO:0007669"/>
    <property type="project" value="UniProtKB-EC"/>
</dbReference>
<dbReference type="Proteomes" id="UP001154282">
    <property type="component" value="Unassembled WGS sequence"/>
</dbReference>
<dbReference type="InterPro" id="IPR045344">
    <property type="entry name" value="C-JID"/>
</dbReference>
<protein>
    <recommendedName>
        <fullName evidence="1">ADP-ribosyl cyclase/cyclic ADP-ribose hydrolase</fullName>
        <ecNumber evidence="1">3.2.2.6</ecNumber>
    </recommendedName>
</protein>
<dbReference type="SUPFAM" id="SSF52540">
    <property type="entry name" value="P-loop containing nucleoside triphosphate hydrolases"/>
    <property type="match status" value="1"/>
</dbReference>
<evidence type="ECO:0000256" key="6">
    <source>
        <dbReference type="ARBA" id="ARBA00047304"/>
    </source>
</evidence>
<evidence type="ECO:0000256" key="5">
    <source>
        <dbReference type="ARBA" id="ARBA00023027"/>
    </source>
</evidence>
<dbReference type="InterPro" id="IPR027417">
    <property type="entry name" value="P-loop_NTPase"/>
</dbReference>
<name>A0AAV0N569_9ROSI</name>
<dbReference type="Pfam" id="PF00931">
    <property type="entry name" value="NB-ARC"/>
    <property type="match status" value="1"/>
</dbReference>
<dbReference type="Pfam" id="PF01582">
    <property type="entry name" value="TIR"/>
    <property type="match status" value="1"/>
</dbReference>
<dbReference type="InterPro" id="IPR032675">
    <property type="entry name" value="LRR_dom_sf"/>
</dbReference>
<dbReference type="InterPro" id="IPR000157">
    <property type="entry name" value="TIR_dom"/>
</dbReference>
<dbReference type="SUPFAM" id="SSF52058">
    <property type="entry name" value="L domain-like"/>
    <property type="match status" value="2"/>
</dbReference>
<dbReference type="SUPFAM" id="SSF52200">
    <property type="entry name" value="Toll/Interleukin receptor TIR domain"/>
    <property type="match status" value="1"/>
</dbReference>
<sequence length="1228" mass="138215">MSSPFSSSSSSSSSPTDPMAASSGSCVYYGPWEYDVFLCFRGETRGSFTSHVMAALSEKKIRTFIDTMLGKGESIAELLSVLKRSAVSVIIFSERFADSPWCLDEVATIARSMKEFGHRVIPVFYNVDPSEVDGDTGSYAAMIEKHSGGRYGDPKVKLKWRDALKEIVDKAGLTSHEIRLDSQLIKAIVDNVLKELINMSPSLEPKNLVGIDSRVWEVERLLDVNRSEDIRIVGLWGMPGIGKTTLARALYRRLTNFSKEDGYKHYFVPNINAKWKGQRDGLEGLQKELYSTLLSEQDQNITSRDLETSYRRARLSRLKVFIVLDDVEVLSQLESLLLGDVLNLTKLFALGSRIIVTTRNRKVLEVAMARIYHVEQLSPQESLRLFSMYSFRQETPPTSRRYQSVTAVGYCQGNPLALRVLGCTLFRKSESYWQSFLDGLRKNPKREIHDVLRRSYDELGGDEKRMFLDIACFFRRNYSKSHLIKMMACSYYSAYSRVEDLIDKALLICEHQTNSNDDELIIEVHDLLHEMAWNIISEESDLGNRSRLENAEDVRKLLTARKGARATEGINLDLSKAEEMHLGSDAFLGMDRLRFLKFSWPDSSSSSSKNNAHTCKIHLSKSGLDSLPHELRMLWWDGFPSSSLPSNFSPNSLVELCIRHSPLAQCWDGVQDFVNLRWFDLSYCANLIIVPDLSKATHLESLKLTGCKTIVELPSFVEYLDKLTLLDLGACENLEILPPKLDSKHLKHVILYDCRKINQCPEFTSNWDTLDLRGTPITTLPVAIHKVKEARKLSLHGESITSLPDGFSPSIKEFRLCHTAIQKILPSDHRDFLLPRISRLELVGNSNLATLSKNLWKMVTKELLIMDSQMLKTIPEISIVDSSLKVLVVEDCRAFRRLPSSISNLKSLEVLALIGAAIRMLPSSIQELDQLRTLDLTNCKMLESIPGAISRLDRLSQLYLLGCESLRSLPELPLNVKLLVASNCKSLQTVSSNNFSKLHFLNLNLVGCLQLDRKLLRRMLAKLPLQDVSQRIKYGGAGGEIPPSTVLYPGDELPEWFPHKSTGNSVTVPLPRNCKRLKLFAFAVVYSLEPPISGDEEKTDMHMHISSECFTKPCGGGRHGCGGSDELDVVGGGSSTSTNAVASWNICMNVMGSFNGGVATDHVFLWLHHRAGEDREDEEEEGKAWYLKHAGRDVSFRFSLQLKRGEMKPCQIKRCGVSLVFHTNFGNL</sequence>
<dbReference type="Pfam" id="PF23282">
    <property type="entry name" value="WHD_ROQ1"/>
    <property type="match status" value="1"/>
</dbReference>
<keyword evidence="2" id="KW-0433">Leucine-rich repeat</keyword>
<feature type="domain" description="TIR" evidence="7">
    <location>
        <begin position="32"/>
        <end position="196"/>
    </location>
</feature>
<evidence type="ECO:0000256" key="4">
    <source>
        <dbReference type="ARBA" id="ARBA00022801"/>
    </source>
</evidence>
<dbReference type="Pfam" id="PF20160">
    <property type="entry name" value="C-JID"/>
    <property type="match status" value="1"/>
</dbReference>
<keyword evidence="3" id="KW-0677">Repeat</keyword>
<dbReference type="Pfam" id="PF00560">
    <property type="entry name" value="LRR_1"/>
    <property type="match status" value="1"/>
</dbReference>
<dbReference type="InterPro" id="IPR001611">
    <property type="entry name" value="Leu-rich_rpt"/>
</dbReference>
<gene>
    <name evidence="8" type="ORF">LITE_LOCUS31649</name>
</gene>
<dbReference type="EMBL" id="CAMGYJ010000008">
    <property type="protein sequence ID" value="CAI0453615.1"/>
    <property type="molecule type" value="Genomic_DNA"/>
</dbReference>
<comment type="caution">
    <text evidence="8">The sequence shown here is derived from an EMBL/GenBank/DDBJ whole genome shotgun (WGS) entry which is preliminary data.</text>
</comment>
<evidence type="ECO:0000313" key="8">
    <source>
        <dbReference type="EMBL" id="CAI0453615.1"/>
    </source>
</evidence>
<dbReference type="InterPro" id="IPR058192">
    <property type="entry name" value="WHD_ROQ1-like"/>
</dbReference>
<evidence type="ECO:0000256" key="1">
    <source>
        <dbReference type="ARBA" id="ARBA00011982"/>
    </source>
</evidence>
<dbReference type="Gene3D" id="1.10.8.430">
    <property type="entry name" value="Helical domain of apoptotic protease-activating factors"/>
    <property type="match status" value="1"/>
</dbReference>
<reference evidence="8" key="1">
    <citation type="submission" date="2022-08" db="EMBL/GenBank/DDBJ databases">
        <authorList>
            <person name="Gutierrez-Valencia J."/>
        </authorList>
    </citation>
    <scope>NUCLEOTIDE SEQUENCE</scope>
</reference>
<accession>A0AAV0N569</accession>
<evidence type="ECO:0000256" key="3">
    <source>
        <dbReference type="ARBA" id="ARBA00022737"/>
    </source>
</evidence>
<dbReference type="FunFam" id="3.40.50.10140:FF:000007">
    <property type="entry name" value="Disease resistance protein (TIR-NBS-LRR class)"/>
    <property type="match status" value="1"/>
</dbReference>
<dbReference type="EC" id="3.2.2.6" evidence="1"/>
<dbReference type="InterPro" id="IPR002182">
    <property type="entry name" value="NB-ARC"/>
</dbReference>
<proteinExistence type="predicted"/>
<dbReference type="SMART" id="SM00255">
    <property type="entry name" value="TIR"/>
    <property type="match status" value="1"/>
</dbReference>
<dbReference type="AlphaFoldDB" id="A0AAV0N569"/>
<evidence type="ECO:0000259" key="7">
    <source>
        <dbReference type="PROSITE" id="PS50104"/>
    </source>
</evidence>
<dbReference type="PANTHER" id="PTHR11017:SF479">
    <property type="entry name" value="DISEASE RESISTANCE PROTEIN (TIR-NBS-LRR CLASS) FAMILY"/>
    <property type="match status" value="1"/>
</dbReference>
<dbReference type="Gene3D" id="3.40.50.300">
    <property type="entry name" value="P-loop containing nucleotide triphosphate hydrolases"/>
    <property type="match status" value="1"/>
</dbReference>
<dbReference type="InterPro" id="IPR042197">
    <property type="entry name" value="Apaf_helical"/>
</dbReference>
<dbReference type="GO" id="GO:0043531">
    <property type="term" value="F:ADP binding"/>
    <property type="evidence" value="ECO:0007669"/>
    <property type="project" value="InterPro"/>
</dbReference>
<evidence type="ECO:0000256" key="2">
    <source>
        <dbReference type="ARBA" id="ARBA00022614"/>
    </source>
</evidence>
<keyword evidence="9" id="KW-1185">Reference proteome</keyword>
<keyword evidence="5" id="KW-0520">NAD</keyword>
<keyword evidence="4" id="KW-0378">Hydrolase</keyword>
<dbReference type="PRINTS" id="PR00364">
    <property type="entry name" value="DISEASERSIST"/>
</dbReference>
<comment type="catalytic activity">
    <reaction evidence="6">
        <text>NAD(+) + H2O = ADP-D-ribose + nicotinamide + H(+)</text>
        <dbReference type="Rhea" id="RHEA:16301"/>
        <dbReference type="ChEBI" id="CHEBI:15377"/>
        <dbReference type="ChEBI" id="CHEBI:15378"/>
        <dbReference type="ChEBI" id="CHEBI:17154"/>
        <dbReference type="ChEBI" id="CHEBI:57540"/>
        <dbReference type="ChEBI" id="CHEBI:57967"/>
        <dbReference type="EC" id="3.2.2.6"/>
    </reaction>
    <physiologicalReaction direction="left-to-right" evidence="6">
        <dbReference type="Rhea" id="RHEA:16302"/>
    </physiologicalReaction>
</comment>
<dbReference type="PANTHER" id="PTHR11017">
    <property type="entry name" value="LEUCINE-RICH REPEAT-CONTAINING PROTEIN"/>
    <property type="match status" value="1"/>
</dbReference>
<dbReference type="InterPro" id="IPR035897">
    <property type="entry name" value="Toll_tir_struct_dom_sf"/>
</dbReference>
<dbReference type="PROSITE" id="PS50104">
    <property type="entry name" value="TIR"/>
    <property type="match status" value="1"/>
</dbReference>
<dbReference type="Gene3D" id="3.80.10.10">
    <property type="entry name" value="Ribonuclease Inhibitor"/>
    <property type="match status" value="3"/>
</dbReference>
<evidence type="ECO:0000313" key="9">
    <source>
        <dbReference type="Proteomes" id="UP001154282"/>
    </source>
</evidence>
<organism evidence="8 9">
    <name type="scientific">Linum tenue</name>
    <dbReference type="NCBI Taxonomy" id="586396"/>
    <lineage>
        <taxon>Eukaryota</taxon>
        <taxon>Viridiplantae</taxon>
        <taxon>Streptophyta</taxon>
        <taxon>Embryophyta</taxon>
        <taxon>Tracheophyta</taxon>
        <taxon>Spermatophyta</taxon>
        <taxon>Magnoliopsida</taxon>
        <taxon>eudicotyledons</taxon>
        <taxon>Gunneridae</taxon>
        <taxon>Pentapetalae</taxon>
        <taxon>rosids</taxon>
        <taxon>fabids</taxon>
        <taxon>Malpighiales</taxon>
        <taxon>Linaceae</taxon>
        <taxon>Linum</taxon>
    </lineage>
</organism>
<dbReference type="Gene3D" id="3.40.50.10140">
    <property type="entry name" value="Toll/interleukin-1 receptor homology (TIR) domain"/>
    <property type="match status" value="1"/>
</dbReference>